<feature type="transmembrane region" description="Helical" evidence="1">
    <location>
        <begin position="35"/>
        <end position="62"/>
    </location>
</feature>
<organism evidence="2">
    <name type="scientific">Loa loa</name>
    <name type="common">Eye worm</name>
    <name type="synonym">Filaria loa</name>
    <dbReference type="NCBI Taxonomy" id="7209"/>
    <lineage>
        <taxon>Eukaryota</taxon>
        <taxon>Metazoa</taxon>
        <taxon>Ecdysozoa</taxon>
        <taxon>Nematoda</taxon>
        <taxon>Chromadorea</taxon>
        <taxon>Rhabditida</taxon>
        <taxon>Spirurina</taxon>
        <taxon>Spiruromorpha</taxon>
        <taxon>Filarioidea</taxon>
        <taxon>Onchocercidae</taxon>
        <taxon>Loa</taxon>
    </lineage>
</organism>
<dbReference type="RefSeq" id="XP_003143618.1">
    <property type="nucleotide sequence ID" value="XM_003143570.1"/>
</dbReference>
<dbReference type="EMBL" id="JH712068">
    <property type="protein sequence ID" value="EFO20455.1"/>
    <property type="molecule type" value="Genomic_DNA"/>
</dbReference>
<feature type="non-terminal residue" evidence="2">
    <location>
        <position position="1"/>
    </location>
</feature>
<reference evidence="2" key="1">
    <citation type="submission" date="2012-04" db="EMBL/GenBank/DDBJ databases">
        <title>The Genome Sequence of Loa loa.</title>
        <authorList>
            <consortium name="The Broad Institute Genome Sequencing Platform"/>
            <consortium name="Broad Institute Genome Sequencing Center for Infectious Disease"/>
            <person name="Nutman T.B."/>
            <person name="Fink D.L."/>
            <person name="Russ C."/>
            <person name="Young S."/>
            <person name="Zeng Q."/>
            <person name="Gargeya S."/>
            <person name="Alvarado L."/>
            <person name="Berlin A."/>
            <person name="Chapman S.B."/>
            <person name="Chen Z."/>
            <person name="Freedman E."/>
            <person name="Gellesch M."/>
            <person name="Goldberg J."/>
            <person name="Griggs A."/>
            <person name="Gujja S."/>
            <person name="Heilman E.R."/>
            <person name="Heiman D."/>
            <person name="Howarth C."/>
            <person name="Mehta T."/>
            <person name="Neiman D."/>
            <person name="Pearson M."/>
            <person name="Roberts A."/>
            <person name="Saif S."/>
            <person name="Shea T."/>
            <person name="Shenoy N."/>
            <person name="Sisk P."/>
            <person name="Stolte C."/>
            <person name="Sykes S."/>
            <person name="White J."/>
            <person name="Yandava C."/>
            <person name="Haas B."/>
            <person name="Henn M.R."/>
            <person name="Nusbaum C."/>
            <person name="Birren B."/>
        </authorList>
    </citation>
    <scope>NUCLEOTIDE SEQUENCE [LARGE SCALE GENOMIC DNA]</scope>
</reference>
<feature type="transmembrane region" description="Helical" evidence="1">
    <location>
        <begin position="82"/>
        <end position="101"/>
    </location>
</feature>
<proteinExistence type="predicted"/>
<keyword evidence="1" id="KW-0472">Membrane</keyword>
<sequence>LSKKKLVSVVIKSHNGRQNILKISHCSFFSSNNRLFFFNFCAPVLVQLQIFISVICLCGLLFTSGCCGKEYFISHFYYDSFGLFLVIFYFFGVFLTFCYCYRMIYLFRVGVSAFDHVGFSSKLFYFSCFLLVFFL</sequence>
<dbReference type="GeneID" id="9945461"/>
<keyword evidence="1" id="KW-0812">Transmembrane</keyword>
<dbReference type="AlphaFoldDB" id="A0A1S0TUM6"/>
<dbReference type="CTD" id="9945461"/>
<name>A0A1S0TUM6_LOALO</name>
<dbReference type="InParanoid" id="A0A1S0TUM6"/>
<evidence type="ECO:0000256" key="1">
    <source>
        <dbReference type="SAM" id="Phobius"/>
    </source>
</evidence>
<protein>
    <submittedName>
        <fullName evidence="2">Uncharacterized protein</fullName>
    </submittedName>
</protein>
<dbReference type="KEGG" id="loa:LOAG_08038"/>
<evidence type="ECO:0000313" key="2">
    <source>
        <dbReference type="EMBL" id="EFO20455.1"/>
    </source>
</evidence>
<feature type="transmembrane region" description="Helical" evidence="1">
    <location>
        <begin position="113"/>
        <end position="134"/>
    </location>
</feature>
<gene>
    <name evidence="2" type="ORF">LOAG_08038</name>
</gene>
<keyword evidence="1" id="KW-1133">Transmembrane helix</keyword>
<accession>A0A1S0TUM6</accession>